<sequence length="222" mass="24938">MEQAELWNFGMMKGSKLLAIGTHYHRSPLPTLLPPPGTAESTPTDPKNSKDLLAPLTASVTTTEVQDEELEEGEIQQTPPTSHHPPLPFIDIQDEEIISTSLTNSPHSPFSFPSLLSFFFHNRMHFSKIPSEEIDTTDRTLRQARRDRRRGEIIGEAIGIMRSFYLIMGRYSSTREVPPAYVLWQMEVGMLLLIHHMVALQIQDTNDRTSEGELPGGGSSED</sequence>
<protein>
    <submittedName>
        <fullName evidence="2">Str. FM013</fullName>
    </submittedName>
</protein>
<dbReference type="AlphaFoldDB" id="A0A0G4PPC2"/>
<reference evidence="2 3" key="1">
    <citation type="journal article" date="2014" name="Nat. Commun.">
        <title>Multiple recent horizontal transfers of a large genomic region in cheese making fungi.</title>
        <authorList>
            <person name="Cheeseman K."/>
            <person name="Ropars J."/>
            <person name="Renault P."/>
            <person name="Dupont J."/>
            <person name="Gouzy J."/>
            <person name="Branca A."/>
            <person name="Abraham A.L."/>
            <person name="Ceppi M."/>
            <person name="Conseiller E."/>
            <person name="Debuchy R."/>
            <person name="Malagnac F."/>
            <person name="Goarin A."/>
            <person name="Silar P."/>
            <person name="Lacoste S."/>
            <person name="Sallet E."/>
            <person name="Bensimon A."/>
            <person name="Giraud T."/>
            <person name="Brygoo Y."/>
        </authorList>
    </citation>
    <scope>NUCLEOTIDE SEQUENCE [LARGE SCALE GENOMIC DNA]</scope>
    <source>
        <strain evidence="3">FM 013</strain>
    </source>
</reference>
<gene>
    <name evidence="2" type="ORF">PCAMFM013_S025g000106</name>
</gene>
<dbReference type="Proteomes" id="UP000053732">
    <property type="component" value="Unassembled WGS sequence"/>
</dbReference>
<accession>A0A0G4PPC2</accession>
<name>A0A0G4PPC2_PENC3</name>
<keyword evidence="3" id="KW-1185">Reference proteome</keyword>
<proteinExistence type="predicted"/>
<evidence type="ECO:0000256" key="1">
    <source>
        <dbReference type="SAM" id="MobiDB-lite"/>
    </source>
</evidence>
<evidence type="ECO:0000313" key="3">
    <source>
        <dbReference type="Proteomes" id="UP000053732"/>
    </source>
</evidence>
<evidence type="ECO:0000313" key="2">
    <source>
        <dbReference type="EMBL" id="CRL28048.1"/>
    </source>
</evidence>
<organism evidence="2 3">
    <name type="scientific">Penicillium camemberti (strain FM 013)</name>
    <dbReference type="NCBI Taxonomy" id="1429867"/>
    <lineage>
        <taxon>Eukaryota</taxon>
        <taxon>Fungi</taxon>
        <taxon>Dikarya</taxon>
        <taxon>Ascomycota</taxon>
        <taxon>Pezizomycotina</taxon>
        <taxon>Eurotiomycetes</taxon>
        <taxon>Eurotiomycetidae</taxon>
        <taxon>Eurotiales</taxon>
        <taxon>Aspergillaceae</taxon>
        <taxon>Penicillium</taxon>
    </lineage>
</organism>
<feature type="compositionally biased region" description="Acidic residues" evidence="1">
    <location>
        <begin position="65"/>
        <end position="74"/>
    </location>
</feature>
<dbReference type="EMBL" id="HG793158">
    <property type="protein sequence ID" value="CRL28048.1"/>
    <property type="molecule type" value="Genomic_DNA"/>
</dbReference>
<feature type="region of interest" description="Disordered" evidence="1">
    <location>
        <begin position="29"/>
        <end position="87"/>
    </location>
</feature>